<dbReference type="Proteomes" id="UP001629432">
    <property type="component" value="Unassembled WGS sequence"/>
</dbReference>
<dbReference type="EMBL" id="JAQQCF010000036">
    <property type="protein sequence ID" value="MFM0641160.1"/>
    <property type="molecule type" value="Genomic_DNA"/>
</dbReference>
<dbReference type="Gene3D" id="3.40.980.10">
    <property type="entry name" value="MoaB/Mog-like domain"/>
    <property type="match status" value="1"/>
</dbReference>
<dbReference type="SUPFAM" id="SSF53218">
    <property type="entry name" value="Molybdenum cofactor biosynthesis proteins"/>
    <property type="match status" value="1"/>
</dbReference>
<keyword evidence="3" id="KW-1185">Reference proteome</keyword>
<sequence length="307" mass="32342">MTHSYSLLDKTELTLQPIVLNGANLRQVADTAAAVLGLASDEVYVIDARDDLLTLDILRSEIRAETLVGKSHELLAALGRLPGIIVDDRTRVMSQGILGWIAGDAAEVGAALQASNRIVDEMRANIARRAVVFATGPEVIQHQIVDTNTPLIARLLAAQGVRVTPGGALTDDPDVIAGALREAVTERGFGLVVTTGGVGAEKKDCTIDAVLALDPNAATPYIVKFQAGSGRHLKDGVRIAVGTFGHALLVALPGPNEEVQLAITALCARLHDGLDKHALARAMVEPLRQRLRGGHGSEGSHHGHVAR</sequence>
<dbReference type="InterPro" id="IPR036425">
    <property type="entry name" value="MoaB/Mog-like_dom_sf"/>
</dbReference>
<evidence type="ECO:0000259" key="1">
    <source>
        <dbReference type="SMART" id="SM00852"/>
    </source>
</evidence>
<accession>A0ABW9E0Y1</accession>
<dbReference type="SMART" id="SM00852">
    <property type="entry name" value="MoCF_biosynth"/>
    <property type="match status" value="1"/>
</dbReference>
<comment type="caution">
    <text evidence="2">The sequence shown here is derived from an EMBL/GenBank/DDBJ whole genome shotgun (WGS) entry which is preliminary data.</text>
</comment>
<dbReference type="InterPro" id="IPR050101">
    <property type="entry name" value="CinA"/>
</dbReference>
<dbReference type="PANTHER" id="PTHR13939:SF0">
    <property type="entry name" value="NMN AMIDOHYDROLASE-LIKE PROTEIN YFAY"/>
    <property type="match status" value="1"/>
</dbReference>
<dbReference type="InterPro" id="IPR001453">
    <property type="entry name" value="MoaB/Mog_dom"/>
</dbReference>
<protein>
    <submittedName>
        <fullName evidence="2">Molybdopterin-binding protein</fullName>
    </submittedName>
</protein>
<evidence type="ECO:0000313" key="2">
    <source>
        <dbReference type="EMBL" id="MFM0641160.1"/>
    </source>
</evidence>
<reference evidence="2 3" key="1">
    <citation type="journal article" date="2024" name="Chem. Sci.">
        <title>Discovery of megapolipeptins by genome mining of a Burkholderiales bacteria collection.</title>
        <authorList>
            <person name="Paulo B.S."/>
            <person name="Recchia M.J.J."/>
            <person name="Lee S."/>
            <person name="Fergusson C.H."/>
            <person name="Romanowski S.B."/>
            <person name="Hernandez A."/>
            <person name="Krull N."/>
            <person name="Liu D.Y."/>
            <person name="Cavanagh H."/>
            <person name="Bos A."/>
            <person name="Gray C.A."/>
            <person name="Murphy B.T."/>
            <person name="Linington R.G."/>
            <person name="Eustaquio A.S."/>
        </authorList>
    </citation>
    <scope>NUCLEOTIDE SEQUENCE [LARGE SCALE GENOMIC DNA]</scope>
    <source>
        <strain evidence="2 3">RL17-338-BIC-A</strain>
    </source>
</reference>
<evidence type="ECO:0000313" key="3">
    <source>
        <dbReference type="Proteomes" id="UP001629432"/>
    </source>
</evidence>
<dbReference type="PANTHER" id="PTHR13939">
    <property type="entry name" value="NICOTINAMIDE-NUCLEOTIDE AMIDOHYDROLASE PNCC"/>
    <property type="match status" value="1"/>
</dbReference>
<gene>
    <name evidence="2" type="ORF">PQQ63_31130</name>
</gene>
<name>A0ABW9E0Y1_9BURK</name>
<dbReference type="RefSeq" id="WP_408339747.1">
    <property type="nucleotide sequence ID" value="NZ_JAQQCF010000036.1"/>
</dbReference>
<dbReference type="Pfam" id="PF00994">
    <property type="entry name" value="MoCF_biosynth"/>
    <property type="match status" value="1"/>
</dbReference>
<feature type="domain" description="MoaB/Mog" evidence="1">
    <location>
        <begin position="131"/>
        <end position="273"/>
    </location>
</feature>
<proteinExistence type="predicted"/>
<organism evidence="2 3">
    <name type="scientific">Paraburkholderia metrosideri</name>
    <dbReference type="NCBI Taxonomy" id="580937"/>
    <lineage>
        <taxon>Bacteria</taxon>
        <taxon>Pseudomonadati</taxon>
        <taxon>Pseudomonadota</taxon>
        <taxon>Betaproteobacteria</taxon>
        <taxon>Burkholderiales</taxon>
        <taxon>Burkholderiaceae</taxon>
        <taxon>Paraburkholderia</taxon>
    </lineage>
</organism>